<evidence type="ECO:0000259" key="1">
    <source>
        <dbReference type="Pfam" id="PF25678"/>
    </source>
</evidence>
<dbReference type="InterPro" id="IPR057707">
    <property type="entry name" value="DUF7947"/>
</dbReference>
<dbReference type="RefSeq" id="WP_119374582.1">
    <property type="nucleotide sequence ID" value="NZ_QWFX01000005.1"/>
</dbReference>
<dbReference type="AlphaFoldDB" id="A0A399RNY4"/>
<evidence type="ECO:0000259" key="2">
    <source>
        <dbReference type="Pfam" id="PF25679"/>
    </source>
</evidence>
<keyword evidence="4" id="KW-1185">Reference proteome</keyword>
<sequence>MARVEFLVEFEGDLATEHKLPAYEAGDSLTGIAKTILIPTNYLFEGRVRRRRFEEVPFQLNLVAQRRGSFQSIYELLYDPLVATSAGVAIGITANLLTDFVKTIAKRAVGQGGSDRIQQLEAEGRLNAGDLAALVDAVEPSVKQSHRTIGAGAQVINIVGDGNSVTFNSETKRYVSDTVRNDEVRVRSFSVASLNSNTGYGRLFDAEEGRTIPFQLPTGIDGRSVAALLSSFNRYARRRWMGNDEASLVAVRYQTLDSVDGRVKKILPLAARDTMEEL</sequence>
<feature type="domain" description="DUF7946" evidence="1">
    <location>
        <begin position="7"/>
        <end position="175"/>
    </location>
</feature>
<dbReference type="EMBL" id="QWFX01000005">
    <property type="protein sequence ID" value="RIJ32501.1"/>
    <property type="molecule type" value="Genomic_DNA"/>
</dbReference>
<dbReference type="OrthoDB" id="7836660at2"/>
<protein>
    <submittedName>
        <fullName evidence="3">Uncharacterized protein</fullName>
    </submittedName>
</protein>
<dbReference type="InterPro" id="IPR057706">
    <property type="entry name" value="DUF7946"/>
</dbReference>
<evidence type="ECO:0000313" key="3">
    <source>
        <dbReference type="EMBL" id="RIJ32501.1"/>
    </source>
</evidence>
<name>A0A399RNY4_9PROT</name>
<dbReference type="Proteomes" id="UP000266385">
    <property type="component" value="Unassembled WGS sequence"/>
</dbReference>
<feature type="domain" description="DUF7947" evidence="2">
    <location>
        <begin position="183"/>
        <end position="267"/>
    </location>
</feature>
<proteinExistence type="predicted"/>
<dbReference type="Pfam" id="PF25678">
    <property type="entry name" value="DUF7946"/>
    <property type="match status" value="1"/>
</dbReference>
<gene>
    <name evidence="3" type="ORF">D1223_01200</name>
</gene>
<dbReference type="Pfam" id="PF25679">
    <property type="entry name" value="DUF7947"/>
    <property type="match status" value="1"/>
</dbReference>
<accession>A0A399RNY4</accession>
<organism evidence="3 4">
    <name type="scientific">Henriciella mobilis</name>
    <dbReference type="NCBI Taxonomy" id="2305467"/>
    <lineage>
        <taxon>Bacteria</taxon>
        <taxon>Pseudomonadati</taxon>
        <taxon>Pseudomonadota</taxon>
        <taxon>Alphaproteobacteria</taxon>
        <taxon>Hyphomonadales</taxon>
        <taxon>Hyphomonadaceae</taxon>
        <taxon>Henriciella</taxon>
    </lineage>
</organism>
<evidence type="ECO:0000313" key="4">
    <source>
        <dbReference type="Proteomes" id="UP000266385"/>
    </source>
</evidence>
<reference evidence="3 4" key="1">
    <citation type="submission" date="2018-08" db="EMBL/GenBank/DDBJ databases">
        <title>Henriciella mobilis sp. nov., isolated from seawater.</title>
        <authorList>
            <person name="Cheng H."/>
            <person name="Wu Y.-H."/>
            <person name="Xu X.-W."/>
            <person name="Guo L.-L."/>
        </authorList>
    </citation>
    <scope>NUCLEOTIDE SEQUENCE [LARGE SCALE GENOMIC DNA]</scope>
    <source>
        <strain evidence="3 4">JN25</strain>
    </source>
</reference>
<comment type="caution">
    <text evidence="3">The sequence shown here is derived from an EMBL/GenBank/DDBJ whole genome shotgun (WGS) entry which is preliminary data.</text>
</comment>